<protein>
    <submittedName>
        <fullName evidence="2">Uncharacterized protein</fullName>
    </submittedName>
</protein>
<feature type="region of interest" description="Disordered" evidence="1">
    <location>
        <begin position="1"/>
        <end position="43"/>
    </location>
</feature>
<feature type="compositionally biased region" description="Basic and acidic residues" evidence="1">
    <location>
        <begin position="19"/>
        <end position="30"/>
    </location>
</feature>
<evidence type="ECO:0000313" key="3">
    <source>
        <dbReference type="Proteomes" id="UP000287033"/>
    </source>
</evidence>
<reference evidence="2 3" key="1">
    <citation type="journal article" date="2018" name="Nat. Ecol. Evol.">
        <title>Shark genomes provide insights into elasmobranch evolution and the origin of vertebrates.</title>
        <authorList>
            <person name="Hara Y"/>
            <person name="Yamaguchi K"/>
            <person name="Onimaru K"/>
            <person name="Kadota M"/>
            <person name="Koyanagi M"/>
            <person name="Keeley SD"/>
            <person name="Tatsumi K"/>
            <person name="Tanaka K"/>
            <person name="Motone F"/>
            <person name="Kageyama Y"/>
            <person name="Nozu R"/>
            <person name="Adachi N"/>
            <person name="Nishimura O"/>
            <person name="Nakagawa R"/>
            <person name="Tanegashima C"/>
            <person name="Kiyatake I"/>
            <person name="Matsumoto R"/>
            <person name="Murakumo K"/>
            <person name="Nishida K"/>
            <person name="Terakita A"/>
            <person name="Kuratani S"/>
            <person name="Sato K"/>
            <person name="Hyodo S Kuraku.S."/>
        </authorList>
    </citation>
    <scope>NUCLEOTIDE SEQUENCE [LARGE SCALE GENOMIC DNA]</scope>
</reference>
<organism evidence="2 3">
    <name type="scientific">Chiloscyllium punctatum</name>
    <name type="common">Brownbanded bambooshark</name>
    <name type="synonym">Hemiscyllium punctatum</name>
    <dbReference type="NCBI Taxonomy" id="137246"/>
    <lineage>
        <taxon>Eukaryota</taxon>
        <taxon>Metazoa</taxon>
        <taxon>Chordata</taxon>
        <taxon>Craniata</taxon>
        <taxon>Vertebrata</taxon>
        <taxon>Chondrichthyes</taxon>
        <taxon>Elasmobranchii</taxon>
        <taxon>Galeomorphii</taxon>
        <taxon>Galeoidea</taxon>
        <taxon>Orectolobiformes</taxon>
        <taxon>Hemiscylliidae</taxon>
        <taxon>Chiloscyllium</taxon>
    </lineage>
</organism>
<feature type="compositionally biased region" description="Low complexity" evidence="1">
    <location>
        <begin position="98"/>
        <end position="108"/>
    </location>
</feature>
<evidence type="ECO:0000256" key="1">
    <source>
        <dbReference type="SAM" id="MobiDB-lite"/>
    </source>
</evidence>
<dbReference type="Proteomes" id="UP000287033">
    <property type="component" value="Unassembled WGS sequence"/>
</dbReference>
<comment type="caution">
    <text evidence="2">The sequence shown here is derived from an EMBL/GenBank/DDBJ whole genome shotgun (WGS) entry which is preliminary data.</text>
</comment>
<keyword evidence="3" id="KW-1185">Reference proteome</keyword>
<evidence type="ECO:0000313" key="2">
    <source>
        <dbReference type="EMBL" id="GCC35674.1"/>
    </source>
</evidence>
<gene>
    <name evidence="2" type="ORF">chiPu_0014161</name>
</gene>
<dbReference type="EMBL" id="BEZZ01000730">
    <property type="protein sequence ID" value="GCC35674.1"/>
    <property type="molecule type" value="Genomic_DNA"/>
</dbReference>
<dbReference type="AlphaFoldDB" id="A0A401SZ43"/>
<proteinExistence type="predicted"/>
<name>A0A401SZ43_CHIPU</name>
<accession>A0A401SZ43</accession>
<feature type="region of interest" description="Disordered" evidence="1">
    <location>
        <begin position="89"/>
        <end position="119"/>
    </location>
</feature>
<sequence>MVRVSAPLQRSPRVGDASVTERARHARAELQEPIGSPGLTAIPDWTRRRRGIGHYANKLTGRPNHSKRPAANQDPLLVIGCTDAGVHGSDWRGGARGPRGVVGATAARGQREERGRGSASERLLGAQMLLNRARILPGVPVANEERTD</sequence>